<proteinExistence type="inferred from homology"/>
<keyword evidence="4" id="KW-1185">Reference proteome</keyword>
<dbReference type="CDD" id="cd04872">
    <property type="entry name" value="ACT_1ZPV"/>
    <property type="match status" value="1"/>
</dbReference>
<gene>
    <name evidence="3" type="ORF">P4S50_11020</name>
</gene>
<dbReference type="HAMAP" id="MF_01054">
    <property type="entry name" value="UPF0237"/>
    <property type="match status" value="1"/>
</dbReference>
<evidence type="ECO:0000313" key="4">
    <source>
        <dbReference type="Proteomes" id="UP001222800"/>
    </source>
</evidence>
<feature type="domain" description="ACT" evidence="2">
    <location>
        <begin position="4"/>
        <end position="78"/>
    </location>
</feature>
<dbReference type="InterPro" id="IPR002912">
    <property type="entry name" value="ACT_dom"/>
</dbReference>
<name>A0ABY8E7T5_9FIRM</name>
<reference evidence="3 4" key="1">
    <citation type="submission" date="2023-03" db="EMBL/GenBank/DDBJ databases">
        <title>Complete genome sequence of Tepidibacter sp. SWIR-1, isolated from a deep-sea hydrothermal vent.</title>
        <authorList>
            <person name="Li X."/>
        </authorList>
    </citation>
    <scope>NUCLEOTIDE SEQUENCE [LARGE SCALE GENOMIC DNA]</scope>
    <source>
        <strain evidence="3 4">SWIR-1</strain>
    </source>
</reference>
<dbReference type="SUPFAM" id="SSF55021">
    <property type="entry name" value="ACT-like"/>
    <property type="match status" value="1"/>
</dbReference>
<dbReference type="EMBL" id="CP120733">
    <property type="protein sequence ID" value="WFD08919.1"/>
    <property type="molecule type" value="Genomic_DNA"/>
</dbReference>
<dbReference type="InterPro" id="IPR022986">
    <property type="entry name" value="UPF0237_ACT"/>
</dbReference>
<evidence type="ECO:0000256" key="1">
    <source>
        <dbReference type="HAMAP-Rule" id="MF_01054"/>
    </source>
</evidence>
<accession>A0ABY8E7T5</accession>
<dbReference type="InterPro" id="IPR045865">
    <property type="entry name" value="ACT-like_dom_sf"/>
</dbReference>
<dbReference type="NCBIfam" id="NF001220">
    <property type="entry name" value="PRK00194.1"/>
    <property type="match status" value="1"/>
</dbReference>
<dbReference type="PROSITE" id="PS51671">
    <property type="entry name" value="ACT"/>
    <property type="match status" value="1"/>
</dbReference>
<dbReference type="InterPro" id="IPR050990">
    <property type="entry name" value="UPF0237/GcvR_regulator"/>
</dbReference>
<dbReference type="RefSeq" id="WP_277730837.1">
    <property type="nucleotide sequence ID" value="NZ_CP120733.1"/>
</dbReference>
<evidence type="ECO:0000259" key="2">
    <source>
        <dbReference type="PROSITE" id="PS51671"/>
    </source>
</evidence>
<sequence length="89" mass="10349">MKAFVSVIGKDKIGIIHKVTSILSENDVNILDITQTLLHDYFTMIMFVDLEKMQIDFNELKNRLENEGNKIDVSINIQHEDIFNSMHKI</sequence>
<dbReference type="Gene3D" id="3.30.70.260">
    <property type="match status" value="1"/>
</dbReference>
<comment type="similarity">
    <text evidence="1">Belongs to the UPF0237 family.</text>
</comment>
<dbReference type="Proteomes" id="UP001222800">
    <property type="component" value="Chromosome"/>
</dbReference>
<evidence type="ECO:0000313" key="3">
    <source>
        <dbReference type="EMBL" id="WFD08919.1"/>
    </source>
</evidence>
<organism evidence="3 4">
    <name type="scientific">Tepidibacter hydrothermalis</name>
    <dbReference type="NCBI Taxonomy" id="3036126"/>
    <lineage>
        <taxon>Bacteria</taxon>
        <taxon>Bacillati</taxon>
        <taxon>Bacillota</taxon>
        <taxon>Clostridia</taxon>
        <taxon>Peptostreptococcales</taxon>
        <taxon>Peptostreptococcaceae</taxon>
        <taxon>Tepidibacter</taxon>
    </lineage>
</organism>
<dbReference type="PANTHER" id="PTHR34875:SF6">
    <property type="entry name" value="UPF0237 PROTEIN MJ1558"/>
    <property type="match status" value="1"/>
</dbReference>
<dbReference type="Pfam" id="PF13740">
    <property type="entry name" value="ACT_6"/>
    <property type="match status" value="1"/>
</dbReference>
<dbReference type="PANTHER" id="PTHR34875">
    <property type="entry name" value="UPF0237 PROTEIN MJ1558"/>
    <property type="match status" value="1"/>
</dbReference>
<protein>
    <recommendedName>
        <fullName evidence="1">UPF0237 protein P4S50_11020</fullName>
    </recommendedName>
</protein>